<feature type="region of interest" description="Disordered" evidence="1">
    <location>
        <begin position="532"/>
        <end position="613"/>
    </location>
</feature>
<feature type="compositionally biased region" description="Low complexity" evidence="1">
    <location>
        <begin position="578"/>
        <end position="588"/>
    </location>
</feature>
<protein>
    <submittedName>
        <fullName evidence="2">Uncharacterized protein</fullName>
    </submittedName>
</protein>
<feature type="compositionally biased region" description="Basic and acidic residues" evidence="1">
    <location>
        <begin position="339"/>
        <end position="357"/>
    </location>
</feature>
<proteinExistence type="predicted"/>
<feature type="non-terminal residue" evidence="2">
    <location>
        <position position="1"/>
    </location>
</feature>
<reference evidence="2" key="1">
    <citation type="submission" date="2020-02" db="EMBL/GenBank/DDBJ databases">
        <authorList>
            <person name="Meier V. D."/>
        </authorList>
    </citation>
    <scope>NUCLEOTIDE SEQUENCE</scope>
    <source>
        <strain evidence="2">AVDCRST_MAG11</strain>
    </source>
</reference>
<feature type="non-terminal residue" evidence="2">
    <location>
        <position position="613"/>
    </location>
</feature>
<feature type="compositionally biased region" description="Low complexity" evidence="1">
    <location>
        <begin position="21"/>
        <end position="31"/>
    </location>
</feature>
<feature type="compositionally biased region" description="Basic residues" evidence="1">
    <location>
        <begin position="285"/>
        <end position="302"/>
    </location>
</feature>
<feature type="compositionally biased region" description="Basic residues" evidence="1">
    <location>
        <begin position="244"/>
        <end position="253"/>
    </location>
</feature>
<feature type="compositionally biased region" description="Basic residues" evidence="1">
    <location>
        <begin position="38"/>
        <end position="51"/>
    </location>
</feature>
<sequence>AQPAFATRDAPARRAPRAADRVGLGAPPVGRRAGRDARPRRRDRARHRGARVARAVRALPAQRRRPVLRHDARHPARELPPAGVHLVQRGGHPLRLLAPGVLPRRCREPGHRRPPHRALPVAAARGDRPHRRGVRPARARRAARPVDGGGGGDGVRAPPAELPVDVDGRRAHPLARLPLRHPGAAPGLPALHAPAVGTCGLGGGVRRAHRAQPSRHGAVRRLQQPPPLPRVRTAPPRRAELRRRGGGHGRTHRALVGDGDRRPRPRPLRGRAQHRRDDLLARGLAARRRGTRLLRTRDRRAHPRVDRDAGRGGRAGRLRPGAAPPPHLVGRHGAARSAGRLDLRRAARGDARRDRRGGGAPPDPDARVRRPRDGPARRPPPARAGGRESRAGHAARRVAAGGPARRRARRVPRLRHRVGAPPPAGDPRRGARPAQPLGRRARGDGVGGANDLAREPLPRDRPDALGGRSLGRVVPGARRARERRHRPGDGVAARRRLPAEGARVPRGAGLRRLDLGVPRRLVAGERRALHARLHPEDRGATVLPDAHPLARARPALHGGVRRPRRARRRRPGRRGRARSAPSRAAPGPVGAPPRHAPGGEARGGRPRRARDVL</sequence>
<feature type="compositionally biased region" description="Basic and acidic residues" evidence="1">
    <location>
        <begin position="364"/>
        <end position="376"/>
    </location>
</feature>
<evidence type="ECO:0000256" key="1">
    <source>
        <dbReference type="SAM" id="MobiDB-lite"/>
    </source>
</evidence>
<feature type="compositionally biased region" description="Basic residues" evidence="1">
    <location>
        <begin position="559"/>
        <end position="577"/>
    </location>
</feature>
<feature type="compositionally biased region" description="Basic residues" evidence="1">
    <location>
        <begin position="128"/>
        <end position="143"/>
    </location>
</feature>
<feature type="region of interest" description="Disordered" evidence="1">
    <location>
        <begin position="205"/>
        <end position="503"/>
    </location>
</feature>
<feature type="compositionally biased region" description="Basic residues" evidence="1">
    <location>
        <begin position="604"/>
        <end position="613"/>
    </location>
</feature>
<evidence type="ECO:0000313" key="2">
    <source>
        <dbReference type="EMBL" id="CAA9293776.1"/>
    </source>
</evidence>
<name>A0A6J4K269_9BACT</name>
<feature type="compositionally biased region" description="Basic residues" evidence="1">
    <location>
        <begin position="404"/>
        <end position="418"/>
    </location>
</feature>
<dbReference type="AlphaFoldDB" id="A0A6J4K269"/>
<feature type="compositionally biased region" description="Basic residues" evidence="1">
    <location>
        <begin position="206"/>
        <end position="219"/>
    </location>
</feature>
<feature type="compositionally biased region" description="Basic and acidic residues" evidence="1">
    <location>
        <begin position="452"/>
        <end position="463"/>
    </location>
</feature>
<dbReference type="EMBL" id="CADCTU010000079">
    <property type="protein sequence ID" value="CAA9293776.1"/>
    <property type="molecule type" value="Genomic_DNA"/>
</dbReference>
<feature type="region of interest" description="Disordered" evidence="1">
    <location>
        <begin position="123"/>
        <end position="165"/>
    </location>
</feature>
<organism evidence="2">
    <name type="scientific">uncultured Gemmatimonadaceae bacterium</name>
    <dbReference type="NCBI Taxonomy" id="246130"/>
    <lineage>
        <taxon>Bacteria</taxon>
        <taxon>Pseudomonadati</taxon>
        <taxon>Gemmatimonadota</taxon>
        <taxon>Gemmatimonadia</taxon>
        <taxon>Gemmatimonadales</taxon>
        <taxon>Gemmatimonadaceae</taxon>
        <taxon>environmental samples</taxon>
    </lineage>
</organism>
<feature type="compositionally biased region" description="Basic residues" evidence="1">
    <location>
        <begin position="263"/>
        <end position="274"/>
    </location>
</feature>
<gene>
    <name evidence="2" type="ORF">AVDCRST_MAG11-321</name>
</gene>
<accession>A0A6J4K269</accession>
<feature type="region of interest" description="Disordered" evidence="1">
    <location>
        <begin position="1"/>
        <end position="52"/>
    </location>
</feature>